<dbReference type="InterPro" id="IPR021424">
    <property type="entry name" value="PorA"/>
</dbReference>
<dbReference type="Proteomes" id="UP000471166">
    <property type="component" value="Unassembled WGS sequence"/>
</dbReference>
<proteinExistence type="predicted"/>
<accession>A0A6P1CR67</accession>
<dbReference type="RefSeq" id="WP_163845297.1">
    <property type="nucleotide sequence ID" value="NZ_JAAGVB010000020.1"/>
</dbReference>
<keyword evidence="2" id="KW-0472">Membrane</keyword>
<evidence type="ECO:0000313" key="4">
    <source>
        <dbReference type="Proteomes" id="UP000471166"/>
    </source>
</evidence>
<dbReference type="EMBL" id="JAAGVB010000020">
    <property type="protein sequence ID" value="NEW33874.1"/>
    <property type="molecule type" value="Genomic_DNA"/>
</dbReference>
<evidence type="ECO:0000256" key="2">
    <source>
        <dbReference type="SAM" id="Phobius"/>
    </source>
</evidence>
<comment type="caution">
    <text evidence="3">The sequence shown here is derived from an EMBL/GenBank/DDBJ whole genome shotgun (WGS) entry which is preliminary data.</text>
</comment>
<dbReference type="AlphaFoldDB" id="A0A6P1CR67"/>
<evidence type="ECO:0000256" key="1">
    <source>
        <dbReference type="SAM" id="MobiDB-lite"/>
    </source>
</evidence>
<reference evidence="3 4" key="1">
    <citation type="submission" date="2020-01" db="EMBL/GenBank/DDBJ databases">
        <title>Genetics and antimicrobial susceptibilities of Nocardia species isolated from the soil; a comparison with species isolated from humans.</title>
        <authorList>
            <person name="Carrasco G."/>
            <person name="Monzon S."/>
            <person name="Sansegundo M."/>
            <person name="Garcia E."/>
            <person name="Garrido N."/>
            <person name="Medina M.J."/>
            <person name="Villalon P."/>
            <person name="Ramirez-Arocha A.C."/>
            <person name="Jimenez P."/>
            <person name="Cuesta I."/>
            <person name="Valdezate S."/>
        </authorList>
    </citation>
    <scope>NUCLEOTIDE SEQUENCE [LARGE SCALE GENOMIC DNA]</scope>
    <source>
        <strain evidence="3 4">CNM20110626</strain>
    </source>
</reference>
<feature type="transmembrane region" description="Helical" evidence="2">
    <location>
        <begin position="29"/>
        <end position="52"/>
    </location>
</feature>
<organism evidence="3 4">
    <name type="scientific">Nocardia cyriacigeorgica</name>
    <dbReference type="NCBI Taxonomy" id="135487"/>
    <lineage>
        <taxon>Bacteria</taxon>
        <taxon>Bacillati</taxon>
        <taxon>Actinomycetota</taxon>
        <taxon>Actinomycetes</taxon>
        <taxon>Mycobacteriales</taxon>
        <taxon>Nocardiaceae</taxon>
        <taxon>Nocardia</taxon>
    </lineage>
</organism>
<dbReference type="Pfam" id="PF11271">
    <property type="entry name" value="PorA"/>
    <property type="match status" value="1"/>
</dbReference>
<evidence type="ECO:0000313" key="3">
    <source>
        <dbReference type="EMBL" id="NEW33874.1"/>
    </source>
</evidence>
<sequence length="362" mass="39393">MPDNAVHSRRPPASVPAGAARETRSRARCLGYIAVGTATILALVAIVLPTLVAKSLVKFPDRIHQVTVATGTGDVLDFRQLLEGTVHIDHEVPVQLTTLVNSVVPTDSNVVTLCVSFEVTRRDRTDTSRLLDASVDQVTVSRTTGMPQRRPAMTVFELDQKPLETVRHGLQYKFPFGTAKRDHPYFDAISQRETTMAYVDDSTVRNGLRLLHFRADIPVVDLSGLLPMRGRVDLPARLLGGKGGDELVGVSLYYSATRDYWVEPTTGAVVIINEHQLRYLATTADAPDRITVFDGDLKFDDQTIDQMATQVAAARKQIAALRVIGPGIAALGSVAALIIGIRRLGSARCRRSMSAGTVGRTM</sequence>
<gene>
    <name evidence="3" type="ORF">GV791_15070</name>
</gene>
<feature type="transmembrane region" description="Helical" evidence="2">
    <location>
        <begin position="319"/>
        <end position="341"/>
    </location>
</feature>
<feature type="region of interest" description="Disordered" evidence="1">
    <location>
        <begin position="1"/>
        <end position="20"/>
    </location>
</feature>
<name>A0A6P1CR67_9NOCA</name>
<keyword evidence="2" id="KW-1133">Transmembrane helix</keyword>
<protein>
    <submittedName>
        <fullName evidence="3">DUF3068 domain-containing protein</fullName>
    </submittedName>
</protein>
<keyword evidence="2" id="KW-0812">Transmembrane</keyword>